<dbReference type="Proteomes" id="UP000477911">
    <property type="component" value="Unassembled WGS sequence"/>
</dbReference>
<dbReference type="Pfam" id="PF12697">
    <property type="entry name" value="Abhydrolase_6"/>
    <property type="match status" value="1"/>
</dbReference>
<keyword evidence="3" id="KW-1185">Reference proteome</keyword>
<dbReference type="SUPFAM" id="SSF53474">
    <property type="entry name" value="alpha/beta-Hydrolases"/>
    <property type="match status" value="1"/>
</dbReference>
<evidence type="ECO:0000313" key="3">
    <source>
        <dbReference type="Proteomes" id="UP000477911"/>
    </source>
</evidence>
<organism evidence="2 3">
    <name type="scientific">Pseudooceanicola albus</name>
    <dbReference type="NCBI Taxonomy" id="2692189"/>
    <lineage>
        <taxon>Bacteria</taxon>
        <taxon>Pseudomonadati</taxon>
        <taxon>Pseudomonadota</taxon>
        <taxon>Alphaproteobacteria</taxon>
        <taxon>Rhodobacterales</taxon>
        <taxon>Paracoccaceae</taxon>
        <taxon>Pseudooceanicola</taxon>
    </lineage>
</organism>
<dbReference type="AlphaFoldDB" id="A0A6L7G3D9"/>
<dbReference type="GO" id="GO:0016787">
    <property type="term" value="F:hydrolase activity"/>
    <property type="evidence" value="ECO:0007669"/>
    <property type="project" value="UniProtKB-KW"/>
</dbReference>
<feature type="domain" description="AB hydrolase-1" evidence="1">
    <location>
        <begin position="28"/>
        <end position="250"/>
    </location>
</feature>
<keyword evidence="2" id="KW-0378">Hydrolase</keyword>
<name>A0A6L7G3D9_9RHOB</name>
<gene>
    <name evidence="2" type="ORF">GR170_12365</name>
</gene>
<evidence type="ECO:0000313" key="2">
    <source>
        <dbReference type="EMBL" id="MXN18635.1"/>
    </source>
</evidence>
<proteinExistence type="predicted"/>
<dbReference type="PANTHER" id="PTHR43798">
    <property type="entry name" value="MONOACYLGLYCEROL LIPASE"/>
    <property type="match status" value="1"/>
</dbReference>
<dbReference type="InterPro" id="IPR050266">
    <property type="entry name" value="AB_hydrolase_sf"/>
</dbReference>
<sequence length="264" mass="27951">MKAGDRLDIVQPVGRFRLTCAGGQGRPLVLIHGWGGEAGQWDALLPGLAGDYVLWLVDMPGGPVLPLDGPVDLPALGRGIAAALVQADLRDVLLLGHSMGGPVAVEAALAAPERVAGILGLDTLADKVFYGGAPPEEIAFRRKVFGADLPGQTRAMIDAITAPDTSDALRAAMTRDILQADPQDLLALRDAMFAWRIADRLPALAVPLRLLNSGVVDAAHRRDPLECLRDVPQTVYGQGHFPQIEAPDALLPFLKAELAALVLR</sequence>
<dbReference type="PANTHER" id="PTHR43798:SF33">
    <property type="entry name" value="HYDROLASE, PUTATIVE (AFU_ORTHOLOGUE AFUA_2G14860)-RELATED"/>
    <property type="match status" value="1"/>
</dbReference>
<dbReference type="EMBL" id="WUMU01000014">
    <property type="protein sequence ID" value="MXN18635.1"/>
    <property type="molecule type" value="Genomic_DNA"/>
</dbReference>
<dbReference type="GO" id="GO:0016020">
    <property type="term" value="C:membrane"/>
    <property type="evidence" value="ECO:0007669"/>
    <property type="project" value="TreeGrafter"/>
</dbReference>
<accession>A0A6L7G3D9</accession>
<comment type="caution">
    <text evidence="2">The sequence shown here is derived from an EMBL/GenBank/DDBJ whole genome shotgun (WGS) entry which is preliminary data.</text>
</comment>
<dbReference type="InterPro" id="IPR000073">
    <property type="entry name" value="AB_hydrolase_1"/>
</dbReference>
<dbReference type="RefSeq" id="WP_160894767.1">
    <property type="nucleotide sequence ID" value="NZ_WUMU01000014.1"/>
</dbReference>
<evidence type="ECO:0000259" key="1">
    <source>
        <dbReference type="Pfam" id="PF12697"/>
    </source>
</evidence>
<dbReference type="InterPro" id="IPR029058">
    <property type="entry name" value="AB_hydrolase_fold"/>
</dbReference>
<dbReference type="Gene3D" id="3.40.50.1820">
    <property type="entry name" value="alpha/beta hydrolase"/>
    <property type="match status" value="1"/>
</dbReference>
<reference evidence="2 3" key="1">
    <citation type="submission" date="2019-12" db="EMBL/GenBank/DDBJ databases">
        <authorList>
            <person name="Li M."/>
        </authorList>
    </citation>
    <scope>NUCLEOTIDE SEQUENCE [LARGE SCALE GENOMIC DNA]</scope>
    <source>
        <strain evidence="2 3">GBMRC 2024</strain>
    </source>
</reference>
<protein>
    <submittedName>
        <fullName evidence="2">Alpha/beta fold hydrolase</fullName>
    </submittedName>
</protein>